<feature type="domain" description="Signal transduction histidine kinase internal region" evidence="2">
    <location>
        <begin position="169"/>
        <end position="243"/>
    </location>
</feature>
<dbReference type="PANTHER" id="PTHR34220:SF7">
    <property type="entry name" value="SENSOR HISTIDINE KINASE YPDA"/>
    <property type="match status" value="1"/>
</dbReference>
<feature type="transmembrane region" description="Helical" evidence="1">
    <location>
        <begin position="117"/>
        <end position="135"/>
    </location>
</feature>
<dbReference type="Proteomes" id="UP001595526">
    <property type="component" value="Unassembled WGS sequence"/>
</dbReference>
<evidence type="ECO:0000259" key="2">
    <source>
        <dbReference type="Pfam" id="PF06580"/>
    </source>
</evidence>
<dbReference type="Pfam" id="PF06580">
    <property type="entry name" value="His_kinase"/>
    <property type="match status" value="1"/>
</dbReference>
<dbReference type="EMBL" id="JBHRTA010000036">
    <property type="protein sequence ID" value="MFC3198268.1"/>
    <property type="molecule type" value="Genomic_DNA"/>
</dbReference>
<evidence type="ECO:0000313" key="3">
    <source>
        <dbReference type="EMBL" id="MFC3198268.1"/>
    </source>
</evidence>
<keyword evidence="1" id="KW-0812">Transmembrane</keyword>
<keyword evidence="3" id="KW-0808">Transferase</keyword>
<protein>
    <submittedName>
        <fullName evidence="3">Histidine kinase</fullName>
    </submittedName>
</protein>
<comment type="caution">
    <text evidence="3">The sequence shown here is derived from an EMBL/GenBank/DDBJ whole genome shotgun (WGS) entry which is preliminary data.</text>
</comment>
<keyword evidence="3" id="KW-0418">Kinase</keyword>
<dbReference type="InterPro" id="IPR050640">
    <property type="entry name" value="Bact_2-comp_sensor_kinase"/>
</dbReference>
<evidence type="ECO:0000313" key="4">
    <source>
        <dbReference type="Proteomes" id="UP001595526"/>
    </source>
</evidence>
<dbReference type="InterPro" id="IPR010559">
    <property type="entry name" value="Sig_transdc_His_kin_internal"/>
</dbReference>
<proteinExistence type="predicted"/>
<organism evidence="3 4">
    <name type="scientific">Parapedobacter deserti</name>
    <dbReference type="NCBI Taxonomy" id="1912957"/>
    <lineage>
        <taxon>Bacteria</taxon>
        <taxon>Pseudomonadati</taxon>
        <taxon>Bacteroidota</taxon>
        <taxon>Sphingobacteriia</taxon>
        <taxon>Sphingobacteriales</taxon>
        <taxon>Sphingobacteriaceae</taxon>
        <taxon>Parapedobacter</taxon>
    </lineage>
</organism>
<keyword evidence="1" id="KW-1133">Transmembrane helix</keyword>
<feature type="transmembrane region" description="Helical" evidence="1">
    <location>
        <begin position="83"/>
        <end position="105"/>
    </location>
</feature>
<evidence type="ECO:0000256" key="1">
    <source>
        <dbReference type="SAM" id="Phobius"/>
    </source>
</evidence>
<accession>A0ABV7JN71</accession>
<dbReference type="GO" id="GO:0016301">
    <property type="term" value="F:kinase activity"/>
    <property type="evidence" value="ECO:0007669"/>
    <property type="project" value="UniProtKB-KW"/>
</dbReference>
<dbReference type="RefSeq" id="WP_379022761.1">
    <property type="nucleotide sequence ID" value="NZ_JBHRTA010000036.1"/>
</dbReference>
<feature type="transmembrane region" description="Helical" evidence="1">
    <location>
        <begin position="43"/>
        <end position="62"/>
    </location>
</feature>
<name>A0ABV7JN71_9SPHI</name>
<keyword evidence="1" id="KW-0472">Membrane</keyword>
<gene>
    <name evidence="3" type="ORF">ACFOET_11655</name>
</gene>
<feature type="transmembrane region" description="Helical" evidence="1">
    <location>
        <begin position="15"/>
        <end position="37"/>
    </location>
</feature>
<reference evidence="4" key="1">
    <citation type="journal article" date="2019" name="Int. J. Syst. Evol. Microbiol.">
        <title>The Global Catalogue of Microorganisms (GCM) 10K type strain sequencing project: providing services to taxonomists for standard genome sequencing and annotation.</title>
        <authorList>
            <consortium name="The Broad Institute Genomics Platform"/>
            <consortium name="The Broad Institute Genome Sequencing Center for Infectious Disease"/>
            <person name="Wu L."/>
            <person name="Ma J."/>
        </authorList>
    </citation>
    <scope>NUCLEOTIDE SEQUENCE [LARGE SCALE GENOMIC DNA]</scope>
    <source>
        <strain evidence="4">KCTC 52416</strain>
    </source>
</reference>
<keyword evidence="4" id="KW-1185">Reference proteome</keyword>
<dbReference type="PANTHER" id="PTHR34220">
    <property type="entry name" value="SENSOR HISTIDINE KINASE YPDA"/>
    <property type="match status" value="1"/>
</dbReference>
<sequence length="352" mass="40342">MKPRRNKYAHFGRHVLLWLIIGIVLWWFVMVTAAPLFSGWRDWLVLYVLAVCTYYLGVYRIARMLLAAPDPSGKILVRITAQLLIVLLFASVVFSSFTGALSFGFSDEIRSDTGIKNFIEVGIAIVVVMLVAYLTHTYRWGINQYFFRVAAEAKLRTIETQLRRIQQSWAQQDLPPHLLFNSLSVARALTREEPAKAREAITLISGLAKYYIKKCKLPEILLLEELKQFGQLRRLYALRFGRDLALDIRLPDDIAEMTIIPMLLIVLLENMAKYGVLTKPEYPATLQISRRGERTEIVAQNKVKRGLETVPHGLGIAINNIRRQLELRYPNQSGIEIIQSAQSYSTKLFFIQ</sequence>